<protein>
    <submittedName>
        <fullName evidence="5">AraC family transcriptional regulator</fullName>
    </submittedName>
</protein>
<keyword evidence="6" id="KW-1185">Reference proteome</keyword>
<dbReference type="InterPro" id="IPR018062">
    <property type="entry name" value="HTH_AraC-typ_CS"/>
</dbReference>
<dbReference type="InterPro" id="IPR014710">
    <property type="entry name" value="RmlC-like_jellyroll"/>
</dbReference>
<dbReference type="Pfam" id="PF12833">
    <property type="entry name" value="HTH_18"/>
    <property type="match status" value="1"/>
</dbReference>
<dbReference type="GO" id="GO:0043565">
    <property type="term" value="F:sequence-specific DNA binding"/>
    <property type="evidence" value="ECO:0007669"/>
    <property type="project" value="InterPro"/>
</dbReference>
<dbReference type="GO" id="GO:0003700">
    <property type="term" value="F:DNA-binding transcription factor activity"/>
    <property type="evidence" value="ECO:0007669"/>
    <property type="project" value="InterPro"/>
</dbReference>
<keyword evidence="3" id="KW-0804">Transcription</keyword>
<proteinExistence type="predicted"/>
<dbReference type="InterPro" id="IPR003313">
    <property type="entry name" value="AraC-bd"/>
</dbReference>
<dbReference type="PANTHER" id="PTHR43280">
    <property type="entry name" value="ARAC-FAMILY TRANSCRIPTIONAL REGULATOR"/>
    <property type="match status" value="1"/>
</dbReference>
<dbReference type="Gene3D" id="2.60.120.10">
    <property type="entry name" value="Jelly Rolls"/>
    <property type="match status" value="1"/>
</dbReference>
<dbReference type="KEGG" id="ppsc:EHS13_06530"/>
<dbReference type="Proteomes" id="UP000426246">
    <property type="component" value="Chromosome"/>
</dbReference>
<dbReference type="AlphaFoldDB" id="A0A6B8RFQ7"/>
<dbReference type="Gene3D" id="1.10.10.60">
    <property type="entry name" value="Homeodomain-like"/>
    <property type="match status" value="1"/>
</dbReference>
<dbReference type="SUPFAM" id="SSF46689">
    <property type="entry name" value="Homeodomain-like"/>
    <property type="match status" value="2"/>
</dbReference>
<dbReference type="RefSeq" id="WP_155699571.1">
    <property type="nucleotide sequence ID" value="NZ_CP034235.1"/>
</dbReference>
<feature type="domain" description="HTH araC/xylS-type" evidence="4">
    <location>
        <begin position="179"/>
        <end position="277"/>
    </location>
</feature>
<dbReference type="EMBL" id="CP034235">
    <property type="protein sequence ID" value="QGQ94564.1"/>
    <property type="molecule type" value="Genomic_DNA"/>
</dbReference>
<evidence type="ECO:0000313" key="6">
    <source>
        <dbReference type="Proteomes" id="UP000426246"/>
    </source>
</evidence>
<name>A0A6B8RFQ7_9BACL</name>
<dbReference type="SUPFAM" id="SSF51215">
    <property type="entry name" value="Regulatory protein AraC"/>
    <property type="match status" value="1"/>
</dbReference>
<dbReference type="PROSITE" id="PS01124">
    <property type="entry name" value="HTH_ARAC_FAMILY_2"/>
    <property type="match status" value="1"/>
</dbReference>
<accession>A0A6B8RFQ7</accession>
<dbReference type="InterPro" id="IPR018060">
    <property type="entry name" value="HTH_AraC"/>
</dbReference>
<organism evidence="5 6">
    <name type="scientific">Paenibacillus psychroresistens</name>
    <dbReference type="NCBI Taxonomy" id="1778678"/>
    <lineage>
        <taxon>Bacteria</taxon>
        <taxon>Bacillati</taxon>
        <taxon>Bacillota</taxon>
        <taxon>Bacilli</taxon>
        <taxon>Bacillales</taxon>
        <taxon>Paenibacillaceae</taxon>
        <taxon>Paenibacillus</taxon>
    </lineage>
</organism>
<dbReference type="InterPro" id="IPR009057">
    <property type="entry name" value="Homeodomain-like_sf"/>
</dbReference>
<sequence length="280" mass="32501">MVYYEDIQLEDTVFIKRTTSRFEPHDMHIHDMLEICVILENESRYMFNDKSYLAKPGDVFMCRPFEAHWIYSLDANLPCTYILIYFSPSVIRGIPGGHSLLAPFYITQSLPAQLKANSPYAKAIYESSLQALLVMEQQQQNVWKTKQFLHFMNILVYLYEYVMEQLDLSSSPIIEDGLIQSIGYLVSHMASSMDMNEVIAISGLGKTLFYRRFKQLTQLTPNQFLNKLRLQIAVHALMQTHTPIIQIAMEAGYDSLSTFNKQFLAHYKMSPRSYRVLKGF</sequence>
<evidence type="ECO:0000313" key="5">
    <source>
        <dbReference type="EMBL" id="QGQ94564.1"/>
    </source>
</evidence>
<evidence type="ECO:0000256" key="3">
    <source>
        <dbReference type="ARBA" id="ARBA00023163"/>
    </source>
</evidence>
<evidence type="ECO:0000259" key="4">
    <source>
        <dbReference type="PROSITE" id="PS01124"/>
    </source>
</evidence>
<dbReference type="InterPro" id="IPR037923">
    <property type="entry name" value="HTH-like"/>
</dbReference>
<keyword evidence="1" id="KW-0805">Transcription regulation</keyword>
<reference evidence="6" key="1">
    <citation type="submission" date="2018-11" db="EMBL/GenBank/DDBJ databases">
        <title>Complete genome sequence of Paenibacillus sp. ML311-T8.</title>
        <authorList>
            <person name="Nam Y.-D."/>
            <person name="Kang J."/>
            <person name="Chung W.-H."/>
            <person name="Park Y.S."/>
        </authorList>
    </citation>
    <scope>NUCLEOTIDE SEQUENCE [LARGE SCALE GENOMIC DNA]</scope>
    <source>
        <strain evidence="6">ML311-T8</strain>
    </source>
</reference>
<dbReference type="Pfam" id="PF02311">
    <property type="entry name" value="AraC_binding"/>
    <property type="match status" value="1"/>
</dbReference>
<dbReference type="SMART" id="SM00342">
    <property type="entry name" value="HTH_ARAC"/>
    <property type="match status" value="1"/>
</dbReference>
<keyword evidence="2" id="KW-0238">DNA-binding</keyword>
<evidence type="ECO:0000256" key="1">
    <source>
        <dbReference type="ARBA" id="ARBA00023015"/>
    </source>
</evidence>
<evidence type="ECO:0000256" key="2">
    <source>
        <dbReference type="ARBA" id="ARBA00023125"/>
    </source>
</evidence>
<dbReference type="PROSITE" id="PS00041">
    <property type="entry name" value="HTH_ARAC_FAMILY_1"/>
    <property type="match status" value="1"/>
</dbReference>
<dbReference type="PANTHER" id="PTHR43280:SF28">
    <property type="entry name" value="HTH-TYPE TRANSCRIPTIONAL ACTIVATOR RHAS"/>
    <property type="match status" value="1"/>
</dbReference>
<gene>
    <name evidence="5" type="ORF">EHS13_06530</name>
</gene>
<dbReference type="OrthoDB" id="2552966at2"/>